<accession>A0A1F5TQD8</accession>
<organism evidence="1 2">
    <name type="scientific">Candidatus Falkowbacteria bacterium RIFOXYD2_FULL_34_120</name>
    <dbReference type="NCBI Taxonomy" id="1798007"/>
    <lineage>
        <taxon>Bacteria</taxon>
        <taxon>Candidatus Falkowiibacteriota</taxon>
    </lineage>
</organism>
<dbReference type="AlphaFoldDB" id="A0A1F5TQD8"/>
<protein>
    <submittedName>
        <fullName evidence="1">Uncharacterized protein</fullName>
    </submittedName>
</protein>
<sequence length="213" mass="25108">MKKTGIVRTLSQDKNFFSYLAKVAIMNYSETDTIELREKLVYLFSKNSELIQPINVFAYKKDGDINTYFFIADTSLPKPYSGYQSPSFSLCLFEYDKLDDFELLIVPKKYLFGNFMRKYYAFVQNLQEITFVQNENFFKDYIIFSNNPSVVKKIINEKLTNIIRNANIKNLAYHRKSNICAIYTINYLEKIEDFIELKNILNNINQNINLSNT</sequence>
<evidence type="ECO:0000313" key="2">
    <source>
        <dbReference type="Proteomes" id="UP000177579"/>
    </source>
</evidence>
<comment type="caution">
    <text evidence="1">The sequence shown here is derived from an EMBL/GenBank/DDBJ whole genome shotgun (WGS) entry which is preliminary data.</text>
</comment>
<dbReference type="Proteomes" id="UP000177579">
    <property type="component" value="Unassembled WGS sequence"/>
</dbReference>
<dbReference type="EMBL" id="MFGO01000016">
    <property type="protein sequence ID" value="OGF40994.1"/>
    <property type="molecule type" value="Genomic_DNA"/>
</dbReference>
<name>A0A1F5TQD8_9BACT</name>
<evidence type="ECO:0000313" key="1">
    <source>
        <dbReference type="EMBL" id="OGF40994.1"/>
    </source>
</evidence>
<reference evidence="1 2" key="1">
    <citation type="journal article" date="2016" name="Nat. Commun.">
        <title>Thousands of microbial genomes shed light on interconnected biogeochemical processes in an aquifer system.</title>
        <authorList>
            <person name="Anantharaman K."/>
            <person name="Brown C.T."/>
            <person name="Hug L.A."/>
            <person name="Sharon I."/>
            <person name="Castelle C.J."/>
            <person name="Probst A.J."/>
            <person name="Thomas B.C."/>
            <person name="Singh A."/>
            <person name="Wilkins M.J."/>
            <person name="Karaoz U."/>
            <person name="Brodie E.L."/>
            <person name="Williams K.H."/>
            <person name="Hubbard S.S."/>
            <person name="Banfield J.F."/>
        </authorList>
    </citation>
    <scope>NUCLEOTIDE SEQUENCE [LARGE SCALE GENOMIC DNA]</scope>
</reference>
<proteinExistence type="predicted"/>
<gene>
    <name evidence="1" type="ORF">A2531_03145</name>
</gene>